<keyword evidence="1" id="KW-0805">Transcription regulation</keyword>
<sequence length="288" mass="33009">MKGSLERVPQRIGVSWRYRKIEESSKSYGWHRHEEYEIAIHRYFSGSCFVGNHISEVSHNHMVLLGSGLPHAIYSDSVEDSKPCETHVIWFRKEWIESLIHLCPELTPLSDLLKDAHRGVQFSEKTTERVVALLGNILDSSPTQQLSDLLAIFGLLLGDDGAVRLINASTLKVDTNASKTHKNLEKIDEYLLSHFNQNIAPSDLADYLFLSESSVRRIFAKHFNESFSQRLKKIRLNVACDMLMNTDLPIGIIIEKVGYDNQANFNRQFKAYKRTTPTQYRLAMKSVR</sequence>
<evidence type="ECO:0000256" key="3">
    <source>
        <dbReference type="ARBA" id="ARBA00023163"/>
    </source>
</evidence>
<dbReference type="InterPro" id="IPR009057">
    <property type="entry name" value="Homeodomain-like_sf"/>
</dbReference>
<dbReference type="Pfam" id="PF12833">
    <property type="entry name" value="HTH_18"/>
    <property type="match status" value="1"/>
</dbReference>
<accession>A0A066UXK8</accession>
<dbReference type="EMBL" id="JFFR01000013">
    <property type="protein sequence ID" value="KDN28939.1"/>
    <property type="molecule type" value="Genomic_DNA"/>
</dbReference>
<comment type="caution">
    <text evidence="5">The sequence shown here is derived from an EMBL/GenBank/DDBJ whole genome shotgun (WGS) entry which is preliminary data.</text>
</comment>
<dbReference type="SUPFAM" id="SSF46689">
    <property type="entry name" value="Homeodomain-like"/>
    <property type="match status" value="1"/>
</dbReference>
<evidence type="ECO:0000256" key="1">
    <source>
        <dbReference type="ARBA" id="ARBA00023015"/>
    </source>
</evidence>
<feature type="domain" description="HTH araC/xylS-type" evidence="4">
    <location>
        <begin position="185"/>
        <end position="283"/>
    </location>
</feature>
<evidence type="ECO:0000313" key="5">
    <source>
        <dbReference type="EMBL" id="KDN28939.1"/>
    </source>
</evidence>
<evidence type="ECO:0000259" key="4">
    <source>
        <dbReference type="PROSITE" id="PS01124"/>
    </source>
</evidence>
<dbReference type="STRING" id="212667.VFDL14_22780"/>
<dbReference type="OrthoDB" id="9816011at2"/>
<keyword evidence="2" id="KW-0238">DNA-binding</keyword>
<dbReference type="GO" id="GO:0003700">
    <property type="term" value="F:DNA-binding transcription factor activity"/>
    <property type="evidence" value="ECO:0007669"/>
    <property type="project" value="InterPro"/>
</dbReference>
<dbReference type="Proteomes" id="UP000027219">
    <property type="component" value="Unassembled WGS sequence"/>
</dbReference>
<protein>
    <submittedName>
        <fullName evidence="5">AraC family transcriptional regulator</fullName>
    </submittedName>
</protein>
<dbReference type="PROSITE" id="PS01124">
    <property type="entry name" value="HTH_ARAC_FAMILY_2"/>
    <property type="match status" value="1"/>
</dbReference>
<proteinExistence type="predicted"/>
<keyword evidence="6" id="KW-1185">Reference proteome</keyword>
<evidence type="ECO:0000313" key="6">
    <source>
        <dbReference type="Proteomes" id="UP000027219"/>
    </source>
</evidence>
<dbReference type="PANTHER" id="PTHR43280">
    <property type="entry name" value="ARAC-FAMILY TRANSCRIPTIONAL REGULATOR"/>
    <property type="match status" value="1"/>
</dbReference>
<dbReference type="InterPro" id="IPR018060">
    <property type="entry name" value="HTH_AraC"/>
</dbReference>
<gene>
    <name evidence="5" type="ORF">VFDL14_22780</name>
</gene>
<name>A0A066UXK8_9VIBR</name>
<reference evidence="5 6" key="1">
    <citation type="submission" date="2014-02" db="EMBL/GenBank/DDBJ databases">
        <title>Vibrio fortis Dalian14 Genome Sequencing.</title>
        <authorList>
            <person name="Wang Y."/>
            <person name="Song L."/>
            <person name="Liu G."/>
            <person name="Ding J."/>
        </authorList>
    </citation>
    <scope>NUCLEOTIDE SEQUENCE [LARGE SCALE GENOMIC DNA]</scope>
    <source>
        <strain evidence="5 6">Dalian14</strain>
    </source>
</reference>
<dbReference type="RefSeq" id="WP_032550810.1">
    <property type="nucleotide sequence ID" value="NZ_JFFR01000013.1"/>
</dbReference>
<dbReference type="PROSITE" id="PS00041">
    <property type="entry name" value="HTH_ARAC_FAMILY_1"/>
    <property type="match status" value="1"/>
</dbReference>
<dbReference type="Gene3D" id="1.10.10.60">
    <property type="entry name" value="Homeodomain-like"/>
    <property type="match status" value="2"/>
</dbReference>
<dbReference type="SMART" id="SM00342">
    <property type="entry name" value="HTH_ARAC"/>
    <property type="match status" value="1"/>
</dbReference>
<dbReference type="PANTHER" id="PTHR43280:SF27">
    <property type="entry name" value="TRANSCRIPTIONAL REGULATOR MTLR"/>
    <property type="match status" value="1"/>
</dbReference>
<keyword evidence="3" id="KW-0804">Transcription</keyword>
<dbReference type="GO" id="GO:0043565">
    <property type="term" value="F:sequence-specific DNA binding"/>
    <property type="evidence" value="ECO:0007669"/>
    <property type="project" value="InterPro"/>
</dbReference>
<dbReference type="AlphaFoldDB" id="A0A066UXK8"/>
<evidence type="ECO:0000256" key="2">
    <source>
        <dbReference type="ARBA" id="ARBA00023125"/>
    </source>
</evidence>
<organism evidence="5 6">
    <name type="scientific">Vibrio fortis</name>
    <dbReference type="NCBI Taxonomy" id="212667"/>
    <lineage>
        <taxon>Bacteria</taxon>
        <taxon>Pseudomonadati</taxon>
        <taxon>Pseudomonadota</taxon>
        <taxon>Gammaproteobacteria</taxon>
        <taxon>Vibrionales</taxon>
        <taxon>Vibrionaceae</taxon>
        <taxon>Vibrio</taxon>
    </lineage>
</organism>
<dbReference type="InterPro" id="IPR018062">
    <property type="entry name" value="HTH_AraC-typ_CS"/>
</dbReference>